<dbReference type="VEuPathDB" id="AmoebaDB:NfTy_067990"/>
<dbReference type="EMBL" id="VFQX01000036">
    <property type="protein sequence ID" value="KAF0976975.1"/>
    <property type="molecule type" value="Genomic_DNA"/>
</dbReference>
<protein>
    <submittedName>
        <fullName evidence="2">Uncharacterized protein</fullName>
    </submittedName>
</protein>
<evidence type="ECO:0000256" key="1">
    <source>
        <dbReference type="SAM" id="MobiDB-lite"/>
    </source>
</evidence>
<sequence length="312" mass="34485">MKLSIITFIPNNNNNINNTSTTQGEDPVVSTGSGHFSTATPLRRKHSKKNLKMISYRTEIKSMHASNNPFDGSTDMSHHFNHLNFSSPHAATTATTVSTSRPFPPTTQRRKQTNRRIPYEGNQTSNEVQCGEGDGTPSCSHGVRRGIQKRPHQHAHSRNTHYTIGSQCHPSIHLEGSRMREESTPHIPFENQNRHLHVSTTLCVSPQNDDHSSNMESNKSFTSCTSNNPSSNYPSSCLFTTMSGSSSVTTVVATSPPSLSFQSNAIPENTFAIPCKTQNHTTSKNSPIHNRKIIRTSISIHELLNTPSHECC</sequence>
<dbReference type="VEuPathDB" id="AmoebaDB:FDP41_004270"/>
<gene>
    <name evidence="2" type="ORF">FDP41_004270</name>
</gene>
<dbReference type="VEuPathDB" id="AmoebaDB:NF0097550"/>
<keyword evidence="3" id="KW-1185">Reference proteome</keyword>
<dbReference type="GeneID" id="68111488"/>
<reference evidence="2 3" key="1">
    <citation type="journal article" date="2019" name="Sci. Rep.">
        <title>Nanopore sequencing improves the draft genome of the human pathogenic amoeba Naegleria fowleri.</title>
        <authorList>
            <person name="Liechti N."/>
            <person name="Schurch N."/>
            <person name="Bruggmann R."/>
            <person name="Wittwer M."/>
        </authorList>
    </citation>
    <scope>NUCLEOTIDE SEQUENCE [LARGE SCALE GENOMIC DNA]</scope>
    <source>
        <strain evidence="2 3">ATCC 30894</strain>
    </source>
</reference>
<comment type="caution">
    <text evidence="2">The sequence shown here is derived from an EMBL/GenBank/DDBJ whole genome shotgun (WGS) entry which is preliminary data.</text>
</comment>
<accession>A0A6A5BUH2</accession>
<name>A0A6A5BUH2_NAEFO</name>
<proteinExistence type="predicted"/>
<organism evidence="2 3">
    <name type="scientific">Naegleria fowleri</name>
    <name type="common">Brain eating amoeba</name>
    <dbReference type="NCBI Taxonomy" id="5763"/>
    <lineage>
        <taxon>Eukaryota</taxon>
        <taxon>Discoba</taxon>
        <taxon>Heterolobosea</taxon>
        <taxon>Tetramitia</taxon>
        <taxon>Eutetramitia</taxon>
        <taxon>Vahlkampfiidae</taxon>
        <taxon>Naegleria</taxon>
    </lineage>
</organism>
<feature type="region of interest" description="Disordered" evidence="1">
    <location>
        <begin position="17"/>
        <end position="46"/>
    </location>
</feature>
<dbReference type="Proteomes" id="UP000444721">
    <property type="component" value="Unassembled WGS sequence"/>
</dbReference>
<dbReference type="RefSeq" id="XP_044561688.1">
    <property type="nucleotide sequence ID" value="XM_044707667.1"/>
</dbReference>
<feature type="region of interest" description="Disordered" evidence="1">
    <location>
        <begin position="92"/>
        <end position="144"/>
    </location>
</feature>
<feature type="compositionally biased region" description="Polar residues" evidence="1">
    <location>
        <begin position="30"/>
        <end position="40"/>
    </location>
</feature>
<evidence type="ECO:0000313" key="3">
    <source>
        <dbReference type="Proteomes" id="UP000444721"/>
    </source>
</evidence>
<evidence type="ECO:0000313" key="2">
    <source>
        <dbReference type="EMBL" id="KAF0976975.1"/>
    </source>
</evidence>
<dbReference type="AlphaFoldDB" id="A0A6A5BUH2"/>